<dbReference type="EMBL" id="DRTD01000702">
    <property type="protein sequence ID" value="HHE55988.1"/>
    <property type="molecule type" value="Genomic_DNA"/>
</dbReference>
<proteinExistence type="predicted"/>
<gene>
    <name evidence="1" type="ORF">ENL21_09415</name>
</gene>
<organism evidence="1">
    <name type="scientific">Caldithrix abyssi</name>
    <dbReference type="NCBI Taxonomy" id="187145"/>
    <lineage>
        <taxon>Bacteria</taxon>
        <taxon>Pseudomonadati</taxon>
        <taxon>Calditrichota</taxon>
        <taxon>Calditrichia</taxon>
        <taxon>Calditrichales</taxon>
        <taxon>Calditrichaceae</taxon>
        <taxon>Caldithrix</taxon>
    </lineage>
</organism>
<feature type="non-terminal residue" evidence="1">
    <location>
        <position position="178"/>
    </location>
</feature>
<accession>A0A7V5LJC4</accession>
<sequence length="178" mass="20952">MAFDFSKVGEQFQFNCTQCADCCSGDQTVLLNLYDLYKLARQLKLPNTQLLFERKILVLKLDEENHVFRPQIRFKTKPLKFCPFLINEWTENNQIKGWCQLHPHAKPLVCALSPVGIRLDSRQDQLEFLLVPPTSNCPGLKEPVIQSLEKYLQPYKREIEWQTDFFKILEICKSKNWT</sequence>
<protein>
    <recommendedName>
        <fullName evidence="2">YkgJ family cysteine cluster protein</fullName>
    </recommendedName>
</protein>
<name>A0A7V5LJC4_CALAY</name>
<evidence type="ECO:0000313" key="1">
    <source>
        <dbReference type="EMBL" id="HHE55988.1"/>
    </source>
</evidence>
<reference evidence="1" key="1">
    <citation type="journal article" date="2020" name="mSystems">
        <title>Genome- and Community-Level Interaction Insights into Carbon Utilization and Element Cycling Functions of Hydrothermarchaeota in Hydrothermal Sediment.</title>
        <authorList>
            <person name="Zhou Z."/>
            <person name="Liu Y."/>
            <person name="Xu W."/>
            <person name="Pan J."/>
            <person name="Luo Z.H."/>
            <person name="Li M."/>
        </authorList>
    </citation>
    <scope>NUCLEOTIDE SEQUENCE [LARGE SCALE GENOMIC DNA]</scope>
    <source>
        <strain evidence="1">HyVt-76</strain>
    </source>
</reference>
<comment type="caution">
    <text evidence="1">The sequence shown here is derived from an EMBL/GenBank/DDBJ whole genome shotgun (WGS) entry which is preliminary data.</text>
</comment>
<dbReference type="Proteomes" id="UP000886111">
    <property type="component" value="Unassembled WGS sequence"/>
</dbReference>
<dbReference type="PANTHER" id="PTHR35866:SF1">
    <property type="entry name" value="YKGJ FAMILY CYSTEINE CLUSTER PROTEIN"/>
    <property type="match status" value="1"/>
</dbReference>
<dbReference type="PANTHER" id="PTHR35866">
    <property type="entry name" value="PUTATIVE-RELATED"/>
    <property type="match status" value="1"/>
</dbReference>
<dbReference type="AlphaFoldDB" id="A0A7V5LJC4"/>
<evidence type="ECO:0008006" key="2">
    <source>
        <dbReference type="Google" id="ProtNLM"/>
    </source>
</evidence>